<accession>A0A1L9THB3</accession>
<protein>
    <submittedName>
        <fullName evidence="1">Uncharacterized protein</fullName>
    </submittedName>
</protein>
<reference evidence="2" key="1">
    <citation type="journal article" date="2017" name="Genome Biol.">
        <title>Comparative genomics reveals high biological diversity and specific adaptations in the industrially and medically important fungal genus Aspergillus.</title>
        <authorList>
            <person name="de Vries R.P."/>
            <person name="Riley R."/>
            <person name="Wiebenga A."/>
            <person name="Aguilar-Osorio G."/>
            <person name="Amillis S."/>
            <person name="Uchima C.A."/>
            <person name="Anderluh G."/>
            <person name="Asadollahi M."/>
            <person name="Askin M."/>
            <person name="Barry K."/>
            <person name="Battaglia E."/>
            <person name="Bayram O."/>
            <person name="Benocci T."/>
            <person name="Braus-Stromeyer S.A."/>
            <person name="Caldana C."/>
            <person name="Canovas D."/>
            <person name="Cerqueira G.C."/>
            <person name="Chen F."/>
            <person name="Chen W."/>
            <person name="Choi C."/>
            <person name="Clum A."/>
            <person name="Dos Santos R.A."/>
            <person name="Damasio A.R."/>
            <person name="Diallinas G."/>
            <person name="Emri T."/>
            <person name="Fekete E."/>
            <person name="Flipphi M."/>
            <person name="Freyberg S."/>
            <person name="Gallo A."/>
            <person name="Gournas C."/>
            <person name="Habgood R."/>
            <person name="Hainaut M."/>
            <person name="Harispe M.L."/>
            <person name="Henrissat B."/>
            <person name="Hilden K.S."/>
            <person name="Hope R."/>
            <person name="Hossain A."/>
            <person name="Karabika E."/>
            <person name="Karaffa L."/>
            <person name="Karanyi Z."/>
            <person name="Krasevec N."/>
            <person name="Kuo A."/>
            <person name="Kusch H."/>
            <person name="LaButti K."/>
            <person name="Lagendijk E.L."/>
            <person name="Lapidus A."/>
            <person name="Levasseur A."/>
            <person name="Lindquist E."/>
            <person name="Lipzen A."/>
            <person name="Logrieco A.F."/>
            <person name="MacCabe A."/>
            <person name="Maekelae M.R."/>
            <person name="Malavazi I."/>
            <person name="Melin P."/>
            <person name="Meyer V."/>
            <person name="Mielnichuk N."/>
            <person name="Miskei M."/>
            <person name="Molnar A.P."/>
            <person name="Mule G."/>
            <person name="Ngan C.Y."/>
            <person name="Orejas M."/>
            <person name="Orosz E."/>
            <person name="Ouedraogo J.P."/>
            <person name="Overkamp K.M."/>
            <person name="Park H.-S."/>
            <person name="Perrone G."/>
            <person name="Piumi F."/>
            <person name="Punt P.J."/>
            <person name="Ram A.F."/>
            <person name="Ramon A."/>
            <person name="Rauscher S."/>
            <person name="Record E."/>
            <person name="Riano-Pachon D.M."/>
            <person name="Robert V."/>
            <person name="Roehrig J."/>
            <person name="Ruller R."/>
            <person name="Salamov A."/>
            <person name="Salih N.S."/>
            <person name="Samson R.A."/>
            <person name="Sandor E."/>
            <person name="Sanguinetti M."/>
            <person name="Schuetze T."/>
            <person name="Sepcic K."/>
            <person name="Shelest E."/>
            <person name="Sherlock G."/>
            <person name="Sophianopoulou V."/>
            <person name="Squina F.M."/>
            <person name="Sun H."/>
            <person name="Susca A."/>
            <person name="Todd R.B."/>
            <person name="Tsang A."/>
            <person name="Unkles S.E."/>
            <person name="van de Wiele N."/>
            <person name="van Rossen-Uffink D."/>
            <person name="Oliveira J.V."/>
            <person name="Vesth T.C."/>
            <person name="Visser J."/>
            <person name="Yu J.-H."/>
            <person name="Zhou M."/>
            <person name="Andersen M.R."/>
            <person name="Archer D.B."/>
            <person name="Baker S.E."/>
            <person name="Benoit I."/>
            <person name="Brakhage A.A."/>
            <person name="Braus G.H."/>
            <person name="Fischer R."/>
            <person name="Frisvad J.C."/>
            <person name="Goldman G.H."/>
            <person name="Houbraken J."/>
            <person name="Oakley B."/>
            <person name="Pocsi I."/>
            <person name="Scazzocchio C."/>
            <person name="Seiboth B."/>
            <person name="vanKuyk P.A."/>
            <person name="Wortman J."/>
            <person name="Dyer P.S."/>
            <person name="Grigoriev I.V."/>
        </authorList>
    </citation>
    <scope>NUCLEOTIDE SEQUENCE [LARGE SCALE GENOMIC DNA]</scope>
    <source>
        <strain evidence="2">CBS 593.65</strain>
    </source>
</reference>
<dbReference type="AlphaFoldDB" id="A0A1L9THB3"/>
<evidence type="ECO:0000313" key="1">
    <source>
        <dbReference type="EMBL" id="OJJ58792.1"/>
    </source>
</evidence>
<organism evidence="1 2">
    <name type="scientific">Aspergillus sydowii CBS 593.65</name>
    <dbReference type="NCBI Taxonomy" id="1036612"/>
    <lineage>
        <taxon>Eukaryota</taxon>
        <taxon>Fungi</taxon>
        <taxon>Dikarya</taxon>
        <taxon>Ascomycota</taxon>
        <taxon>Pezizomycotina</taxon>
        <taxon>Eurotiomycetes</taxon>
        <taxon>Eurotiomycetidae</taxon>
        <taxon>Eurotiales</taxon>
        <taxon>Aspergillaceae</taxon>
        <taxon>Aspergillus</taxon>
        <taxon>Aspergillus subgen. Nidulantes</taxon>
    </lineage>
</organism>
<keyword evidence="2" id="KW-1185">Reference proteome</keyword>
<dbReference type="VEuPathDB" id="FungiDB:ASPSYDRAFT_973831"/>
<dbReference type="Proteomes" id="UP000184356">
    <property type="component" value="Unassembled WGS sequence"/>
</dbReference>
<dbReference type="RefSeq" id="XP_040702598.1">
    <property type="nucleotide sequence ID" value="XM_040853237.1"/>
</dbReference>
<dbReference type="GeneID" id="63769310"/>
<evidence type="ECO:0000313" key="2">
    <source>
        <dbReference type="Proteomes" id="UP000184356"/>
    </source>
</evidence>
<sequence>MNILDTASDLGAKMRRSRTAQCAQRPSPAPRKRVGLLVSRWFLMYFPIPDIVIAVIILKIYPGGSPPVYPWQCFCISILCHPNEDANTPPSIAELCYKRFPWIRRIRLAGSALETRAILFPGFYTDRSYTRFGKLFVRCLFLRFCQIWGLPVLR</sequence>
<proteinExistence type="predicted"/>
<name>A0A1L9THB3_9EURO</name>
<dbReference type="EMBL" id="KV878586">
    <property type="protein sequence ID" value="OJJ58792.1"/>
    <property type="molecule type" value="Genomic_DNA"/>
</dbReference>
<gene>
    <name evidence="1" type="ORF">ASPSYDRAFT_973831</name>
</gene>